<keyword evidence="1" id="KW-0328">Glycosyltransferase</keyword>
<dbReference type="Pfam" id="PF01501">
    <property type="entry name" value="Glyco_transf_8"/>
    <property type="match status" value="1"/>
</dbReference>
<evidence type="ECO:0000256" key="2">
    <source>
        <dbReference type="ARBA" id="ARBA00022679"/>
    </source>
</evidence>
<dbReference type="PANTHER" id="PTHR13778:SF47">
    <property type="entry name" value="LIPOPOLYSACCHARIDE 1,3-GALACTOSYLTRANSFERASE"/>
    <property type="match status" value="1"/>
</dbReference>
<organism evidence="4 5">
    <name type="scientific">Paracoccus panacisoli</name>
    <dbReference type="NCBI Taxonomy" id="1510163"/>
    <lineage>
        <taxon>Bacteria</taxon>
        <taxon>Pseudomonadati</taxon>
        <taxon>Pseudomonadota</taxon>
        <taxon>Alphaproteobacteria</taxon>
        <taxon>Rhodobacterales</taxon>
        <taxon>Paracoccaceae</taxon>
        <taxon>Paracoccus</taxon>
    </lineage>
</organism>
<dbReference type="PANTHER" id="PTHR13778">
    <property type="entry name" value="GLYCOSYLTRANSFERASE 8 DOMAIN-CONTAINING PROTEIN"/>
    <property type="match status" value="1"/>
</dbReference>
<sequence length="333" mass="37544">MDRTQPSRRGCVVVCSDANWAWQSVFVLSRSISFDTDQQLDHHIYLTGDVDPGILAAIPPQVVVHSVDSLPEIYVQSAHGRIPPAAMLRLTALSELSELYERVIYLDGDVFQCWGTLGDLLRIELAGSWAAVVRDRLDWSEGFPFGQGRYVKRLQEAVGVPDAPYFNSGVMMIHGPSYRRERVTDRALSFFQTHRDLCRFGDQSALNAAMAGHIAELSPSWNWQMSDVNYALTAGRTPRLIHFTGQPKPWTDGLKLMPSGAFKAMEAFLRENDLVYLLGPQSPLSYESATMERRRVREVSKLMDNTLQKRDLIKAYLDRVDFADIQSGLRAYG</sequence>
<proteinExistence type="predicted"/>
<reference evidence="4 5" key="1">
    <citation type="submission" date="2024-09" db="EMBL/GenBank/DDBJ databases">
        <authorList>
            <person name="Sun Q."/>
            <person name="Mori K."/>
        </authorList>
    </citation>
    <scope>NUCLEOTIDE SEQUENCE [LARGE SCALE GENOMIC DNA]</scope>
    <source>
        <strain evidence="4 5">KCTC 42086</strain>
    </source>
</reference>
<keyword evidence="2" id="KW-0808">Transferase</keyword>
<keyword evidence="3" id="KW-0479">Metal-binding</keyword>
<name>A0ABV6T808_9RHOB</name>
<evidence type="ECO:0000256" key="1">
    <source>
        <dbReference type="ARBA" id="ARBA00022676"/>
    </source>
</evidence>
<dbReference type="Gene3D" id="3.90.550.10">
    <property type="entry name" value="Spore Coat Polysaccharide Biosynthesis Protein SpsA, Chain A"/>
    <property type="match status" value="1"/>
</dbReference>
<evidence type="ECO:0000256" key="3">
    <source>
        <dbReference type="ARBA" id="ARBA00022723"/>
    </source>
</evidence>
<protein>
    <submittedName>
        <fullName evidence="4">Glycosyltransferase</fullName>
    </submittedName>
</protein>
<dbReference type="InterPro" id="IPR050748">
    <property type="entry name" value="Glycosyltrans_8_dom-fam"/>
</dbReference>
<dbReference type="EMBL" id="JBHMQU010000085">
    <property type="protein sequence ID" value="MFC0813385.1"/>
    <property type="molecule type" value="Genomic_DNA"/>
</dbReference>
<gene>
    <name evidence="4" type="ORF">ACFHYO_14885</name>
</gene>
<dbReference type="Proteomes" id="UP001589920">
    <property type="component" value="Unassembled WGS sequence"/>
</dbReference>
<dbReference type="InterPro" id="IPR002495">
    <property type="entry name" value="Glyco_trans_8"/>
</dbReference>
<accession>A0ABV6T808</accession>
<comment type="caution">
    <text evidence="4">The sequence shown here is derived from an EMBL/GenBank/DDBJ whole genome shotgun (WGS) entry which is preliminary data.</text>
</comment>
<evidence type="ECO:0000313" key="4">
    <source>
        <dbReference type="EMBL" id="MFC0813385.1"/>
    </source>
</evidence>
<keyword evidence="5" id="KW-1185">Reference proteome</keyword>
<dbReference type="InterPro" id="IPR029044">
    <property type="entry name" value="Nucleotide-diphossugar_trans"/>
</dbReference>
<evidence type="ECO:0000313" key="5">
    <source>
        <dbReference type="Proteomes" id="UP001589920"/>
    </source>
</evidence>
<dbReference type="SUPFAM" id="SSF53448">
    <property type="entry name" value="Nucleotide-diphospho-sugar transferases"/>
    <property type="match status" value="1"/>
</dbReference>